<reference evidence="3 4" key="1">
    <citation type="submission" date="2018-08" db="EMBL/GenBank/DDBJ databases">
        <title>Complete genome sequence of type strain Thalassospira indica MCCC 1A01103T, isolated from isolated from deep seawater of the Indian Ocean.</title>
        <authorList>
            <person name="Liu Y."/>
        </authorList>
    </citation>
    <scope>NUCLEOTIDE SEQUENCE [LARGE SCALE GENOMIC DNA]</scope>
    <source>
        <strain evidence="3 4">PB8BT</strain>
    </source>
</reference>
<keyword evidence="1" id="KW-0472">Membrane</keyword>
<feature type="transmembrane region" description="Helical" evidence="1">
    <location>
        <begin position="12"/>
        <end position="32"/>
    </location>
</feature>
<dbReference type="Gene3D" id="3.40.50.620">
    <property type="entry name" value="HUPs"/>
    <property type="match status" value="1"/>
</dbReference>
<keyword evidence="4" id="KW-1185">Reference proteome</keyword>
<organism evidence="3 4">
    <name type="scientific">Thalassospira indica</name>
    <dbReference type="NCBI Taxonomy" id="1891279"/>
    <lineage>
        <taxon>Bacteria</taxon>
        <taxon>Pseudomonadati</taxon>
        <taxon>Pseudomonadota</taxon>
        <taxon>Alphaproteobacteria</taxon>
        <taxon>Rhodospirillales</taxon>
        <taxon>Thalassospiraceae</taxon>
        <taxon>Thalassospira</taxon>
    </lineage>
</organism>
<proteinExistence type="predicted"/>
<dbReference type="Pfam" id="PF02698">
    <property type="entry name" value="DUF218"/>
    <property type="match status" value="1"/>
</dbReference>
<accession>A0ABN5NEW0</accession>
<keyword evidence="1" id="KW-1133">Transmembrane helix</keyword>
<evidence type="ECO:0000259" key="2">
    <source>
        <dbReference type="Pfam" id="PF02698"/>
    </source>
</evidence>
<dbReference type="Proteomes" id="UP000256971">
    <property type="component" value="Chromosome"/>
</dbReference>
<dbReference type="EMBL" id="CP031555">
    <property type="protein sequence ID" value="AXO14928.1"/>
    <property type="molecule type" value="Genomic_DNA"/>
</dbReference>
<keyword evidence="1" id="KW-0812">Transmembrane</keyword>
<evidence type="ECO:0000313" key="3">
    <source>
        <dbReference type="EMBL" id="AXO14928.1"/>
    </source>
</evidence>
<feature type="transmembrane region" description="Helical" evidence="1">
    <location>
        <begin position="39"/>
        <end position="59"/>
    </location>
</feature>
<evidence type="ECO:0000256" key="1">
    <source>
        <dbReference type="SAM" id="Phobius"/>
    </source>
</evidence>
<dbReference type="InterPro" id="IPR003848">
    <property type="entry name" value="DUF218"/>
</dbReference>
<sequence>MFYFLSKTVSILSDAVFMHGFLLTALLGFMLLKRTRKFAVVGLIIVSGASLLITVIPVGDVLSHPLETRFEKPKLSQIEFAGTVTLAGSLDPDSYLERGEMNVWGSADRIFAMLRVASLYPDKPVLFTGGDGNLTERGFSEAVVLENWLDESGLKTSNMYFEEKSRNTHENATKSLEVVYREWPELAKKPWVLITSAQHMPRAVGVFRQAGWNVIPYPVDRSTSNDIHLASLNVSDGIKSLGRALREWVGLTAYYWTGRTDAWFPGPQDPGAEN</sequence>
<protein>
    <submittedName>
        <fullName evidence="3">YdcF family protein</fullName>
    </submittedName>
</protein>
<dbReference type="PANTHER" id="PTHR30336:SF4">
    <property type="entry name" value="ENVELOPE BIOGENESIS FACTOR ELYC"/>
    <property type="match status" value="1"/>
</dbReference>
<dbReference type="CDD" id="cd06259">
    <property type="entry name" value="YdcF-like"/>
    <property type="match status" value="1"/>
</dbReference>
<gene>
    <name evidence="3" type="ORF">DY252_12405</name>
</gene>
<dbReference type="RefSeq" id="WP_064789223.1">
    <property type="nucleotide sequence ID" value="NZ_CP031555.1"/>
</dbReference>
<name>A0ABN5NEW0_9PROT</name>
<feature type="domain" description="DUF218" evidence="2">
    <location>
        <begin position="106"/>
        <end position="250"/>
    </location>
</feature>
<dbReference type="InterPro" id="IPR051599">
    <property type="entry name" value="Cell_Envelope_Assoc"/>
</dbReference>
<dbReference type="InterPro" id="IPR014729">
    <property type="entry name" value="Rossmann-like_a/b/a_fold"/>
</dbReference>
<evidence type="ECO:0000313" key="4">
    <source>
        <dbReference type="Proteomes" id="UP000256971"/>
    </source>
</evidence>
<dbReference type="PANTHER" id="PTHR30336">
    <property type="entry name" value="INNER MEMBRANE PROTEIN, PROBABLE PERMEASE"/>
    <property type="match status" value="1"/>
</dbReference>